<dbReference type="EMBL" id="CP017479">
    <property type="protein sequence ID" value="AOW08211.1"/>
    <property type="molecule type" value="Genomic_DNA"/>
</dbReference>
<keyword evidence="1" id="KW-0732">Signal</keyword>
<dbReference type="Gene3D" id="2.40.128.220">
    <property type="match status" value="1"/>
</dbReference>
<dbReference type="InterPro" id="IPR038668">
    <property type="entry name" value="Lipid-bd_sf"/>
</dbReference>
<reference evidence="2 3" key="1">
    <citation type="submission" date="2016-10" db="EMBL/GenBank/DDBJ databases">
        <title>Flavobacterium gilvum sp. nov., isolated from stream water.</title>
        <authorList>
            <person name="Shin S.-K."/>
            <person name="Cho Y.-J."/>
            <person name="Yi H."/>
        </authorList>
    </citation>
    <scope>NUCLEOTIDE SEQUENCE [LARGE SCALE GENOMIC DNA]</scope>
    <source>
        <strain evidence="2 3">EM1308</strain>
    </source>
</reference>
<accession>A0AAC9I2C9</accession>
<dbReference type="Pfam" id="PF12888">
    <property type="entry name" value="Lipid_bd"/>
    <property type="match status" value="1"/>
</dbReference>
<dbReference type="RefSeq" id="WP_051877781.1">
    <property type="nucleotide sequence ID" value="NZ_CP017479.1"/>
</dbReference>
<dbReference type="KEGG" id="fgl:EM308_01055"/>
<name>A0AAC9I2C9_9FLAO</name>
<dbReference type="InterPro" id="IPR024404">
    <property type="entry name" value="Lipid-bd_put"/>
</dbReference>
<evidence type="ECO:0008006" key="4">
    <source>
        <dbReference type="Google" id="ProtNLM"/>
    </source>
</evidence>
<organism evidence="2 3">
    <name type="scientific">Flavobacterium gilvum</name>
    <dbReference type="NCBI Taxonomy" id="1492737"/>
    <lineage>
        <taxon>Bacteria</taxon>
        <taxon>Pseudomonadati</taxon>
        <taxon>Bacteroidota</taxon>
        <taxon>Flavobacteriia</taxon>
        <taxon>Flavobacteriales</taxon>
        <taxon>Flavobacteriaceae</taxon>
        <taxon>Flavobacterium</taxon>
    </lineage>
</organism>
<keyword evidence="3" id="KW-1185">Reference proteome</keyword>
<evidence type="ECO:0000313" key="2">
    <source>
        <dbReference type="EMBL" id="AOW08211.1"/>
    </source>
</evidence>
<dbReference type="AlphaFoldDB" id="A0AAC9I2C9"/>
<dbReference type="Proteomes" id="UP000175968">
    <property type="component" value="Chromosome"/>
</dbReference>
<feature type="chain" id="PRO_5041909254" description="Lipid-binding hydrolase" evidence="1">
    <location>
        <begin position="23"/>
        <end position="174"/>
    </location>
</feature>
<sequence>MKNIKNNIIKILFSILISVSFASCDAGGDPEAGGTTTQDFAGDWFININAKDATGTVINKYIRFTTYNASANDNTMFIDDNGLSQTVPTSQVLKAKYTINIADGSFTSDVNTPNLRQTGKTVTITNGKIEKLGGTSRGGHTVDKISFTVEFSTEPGIKYTYVGTKRTGFKEDEY</sequence>
<dbReference type="PROSITE" id="PS51257">
    <property type="entry name" value="PROKAR_LIPOPROTEIN"/>
    <property type="match status" value="1"/>
</dbReference>
<evidence type="ECO:0000313" key="3">
    <source>
        <dbReference type="Proteomes" id="UP000175968"/>
    </source>
</evidence>
<gene>
    <name evidence="2" type="ORF">EM308_01055</name>
</gene>
<proteinExistence type="predicted"/>
<feature type="signal peptide" evidence="1">
    <location>
        <begin position="1"/>
        <end position="22"/>
    </location>
</feature>
<protein>
    <recommendedName>
        <fullName evidence="4">Lipid-binding hydrolase</fullName>
    </recommendedName>
</protein>
<evidence type="ECO:0000256" key="1">
    <source>
        <dbReference type="SAM" id="SignalP"/>
    </source>
</evidence>